<dbReference type="AlphaFoldDB" id="C0QJJ0"/>
<dbReference type="Proteomes" id="UP000000442">
    <property type="component" value="Chromosome"/>
</dbReference>
<protein>
    <submittedName>
        <fullName evidence="1">Uncharacterized protein</fullName>
    </submittedName>
</protein>
<accession>C0QJJ0</accession>
<dbReference type="EMBL" id="CP001087">
    <property type="protein sequence ID" value="ACN13843.1"/>
    <property type="molecule type" value="Genomic_DNA"/>
</dbReference>
<dbReference type="STRING" id="177437.HRM2_07290"/>
<dbReference type="KEGG" id="dat:HRM2_07290"/>
<dbReference type="RefSeq" id="WP_012663091.1">
    <property type="nucleotide sequence ID" value="NC_012108.1"/>
</dbReference>
<organism evidence="1 2">
    <name type="scientific">Desulforapulum autotrophicum (strain ATCC 43914 / DSM 3382 / VKM B-1955 / HRM2)</name>
    <name type="common">Desulfobacterium autotrophicum</name>
    <dbReference type="NCBI Taxonomy" id="177437"/>
    <lineage>
        <taxon>Bacteria</taxon>
        <taxon>Pseudomonadati</taxon>
        <taxon>Thermodesulfobacteriota</taxon>
        <taxon>Desulfobacteria</taxon>
        <taxon>Desulfobacterales</taxon>
        <taxon>Desulfobacteraceae</taxon>
        <taxon>Desulforapulum</taxon>
    </lineage>
</organism>
<proteinExistence type="predicted"/>
<evidence type="ECO:0000313" key="2">
    <source>
        <dbReference type="Proteomes" id="UP000000442"/>
    </source>
</evidence>
<sequence>MKNKKQRKGTMISGLAWYRKSQWDKLLEVSEDSDKLEETFEEWLQGAEEFVKNFDTPGVVIKKIDIDVKELIIWCASKNISVNSASRSLYTAQKVKESH</sequence>
<name>C0QJJ0_DESAH</name>
<reference evidence="1 2" key="1">
    <citation type="journal article" date="2009" name="Environ. Microbiol.">
        <title>Genome sequence of Desulfobacterium autotrophicum HRM2, a marine sulfate reducer oxidizing organic carbon completely to carbon dioxide.</title>
        <authorList>
            <person name="Strittmatter A.W."/>
            <person name="Liesegang H."/>
            <person name="Rabus R."/>
            <person name="Decker I."/>
            <person name="Amann J."/>
            <person name="Andres S."/>
            <person name="Henne A."/>
            <person name="Fricke W.F."/>
            <person name="Martinez-Arias R."/>
            <person name="Bartels D."/>
            <person name="Goesmann A."/>
            <person name="Krause L."/>
            <person name="Puehler A."/>
            <person name="Klenk H.P."/>
            <person name="Richter M."/>
            <person name="Schuler M."/>
            <person name="Gloeckner F.O."/>
            <person name="Meyerdierks A."/>
            <person name="Gottschalk G."/>
            <person name="Amann R."/>
        </authorList>
    </citation>
    <scope>NUCLEOTIDE SEQUENCE [LARGE SCALE GENOMIC DNA]</scope>
    <source>
        <strain evidence="2">ATCC 43914 / DSM 3382 / HRM2</strain>
    </source>
</reference>
<dbReference type="OrthoDB" id="6638191at2"/>
<keyword evidence="2" id="KW-1185">Reference proteome</keyword>
<evidence type="ECO:0000313" key="1">
    <source>
        <dbReference type="EMBL" id="ACN13843.1"/>
    </source>
</evidence>
<dbReference type="HOGENOM" id="CLU_167438_0_0_7"/>
<gene>
    <name evidence="1" type="ordered locus">HRM2_07290</name>
</gene>